<evidence type="ECO:0000256" key="1">
    <source>
        <dbReference type="ARBA" id="ARBA00006484"/>
    </source>
</evidence>
<dbReference type="InterPro" id="IPR002347">
    <property type="entry name" value="SDR_fam"/>
</dbReference>
<dbReference type="PRINTS" id="PR00081">
    <property type="entry name" value="GDHRDH"/>
</dbReference>
<proteinExistence type="inferred from homology"/>
<dbReference type="Gene3D" id="3.40.50.720">
    <property type="entry name" value="NAD(P)-binding Rossmann-like Domain"/>
    <property type="match status" value="1"/>
</dbReference>
<dbReference type="RefSeq" id="WP_346124882.1">
    <property type="nucleotide sequence ID" value="NZ_BAAAXC010000015.1"/>
</dbReference>
<reference evidence="2 3" key="1">
    <citation type="submission" date="2024-09" db="EMBL/GenBank/DDBJ databases">
        <authorList>
            <person name="Sun Q."/>
            <person name="Mori K."/>
        </authorList>
    </citation>
    <scope>NUCLEOTIDE SEQUENCE [LARGE SCALE GENOMIC DNA]</scope>
    <source>
        <strain evidence="2 3">JCM 3323</strain>
    </source>
</reference>
<dbReference type="InterPro" id="IPR036291">
    <property type="entry name" value="NAD(P)-bd_dom_sf"/>
</dbReference>
<dbReference type="SUPFAM" id="SSF51735">
    <property type="entry name" value="NAD(P)-binding Rossmann-fold domains"/>
    <property type="match status" value="1"/>
</dbReference>
<comment type="caution">
    <text evidence="2">The sequence shown here is derived from an EMBL/GenBank/DDBJ whole genome shotgun (WGS) entry which is preliminary data.</text>
</comment>
<dbReference type="Pfam" id="PF13561">
    <property type="entry name" value="adh_short_C2"/>
    <property type="match status" value="1"/>
</dbReference>
<dbReference type="InterPro" id="IPR020904">
    <property type="entry name" value="Sc_DH/Rdtase_CS"/>
</dbReference>
<dbReference type="EMBL" id="JBHMCE010000008">
    <property type="protein sequence ID" value="MFB9530281.1"/>
    <property type="molecule type" value="Genomic_DNA"/>
</dbReference>
<evidence type="ECO:0000313" key="2">
    <source>
        <dbReference type="EMBL" id="MFB9530281.1"/>
    </source>
</evidence>
<keyword evidence="3" id="KW-1185">Reference proteome</keyword>
<sequence length="241" mass="24659">MKVVIVTGAASGIGHAVAADLASDHRVVAVDSDESALGAAASTAARVLVVADVTDEQQVQRVVDTAVAEFGGVDGLVHCAGIEEAAVPAIDMPAEVFRHTVDVNLYGSFLVCRAVAAHLRSTGRPGSLVLIGSILSQVAWGGNLAYTASKGGVLQLGRGFAVELADTGIRVNVIGPGIVATPMSQATIDDPQRAPRILERVPIGRFAEPAEVAAVARFLLSDAASYITGAFLPVDGGWLSL</sequence>
<organism evidence="2 3">
    <name type="scientific">Nonomuraea roseola</name>
    <dbReference type="NCBI Taxonomy" id="46179"/>
    <lineage>
        <taxon>Bacteria</taxon>
        <taxon>Bacillati</taxon>
        <taxon>Actinomycetota</taxon>
        <taxon>Actinomycetes</taxon>
        <taxon>Streptosporangiales</taxon>
        <taxon>Streptosporangiaceae</taxon>
        <taxon>Nonomuraea</taxon>
    </lineage>
</organism>
<evidence type="ECO:0000313" key="3">
    <source>
        <dbReference type="Proteomes" id="UP001589646"/>
    </source>
</evidence>
<comment type="similarity">
    <text evidence="1">Belongs to the short-chain dehydrogenases/reductases (SDR) family.</text>
</comment>
<dbReference type="PRINTS" id="PR00080">
    <property type="entry name" value="SDRFAMILY"/>
</dbReference>
<dbReference type="PANTHER" id="PTHR42760">
    <property type="entry name" value="SHORT-CHAIN DEHYDROGENASES/REDUCTASES FAMILY MEMBER"/>
    <property type="match status" value="1"/>
</dbReference>
<accession>A0ABV5Q673</accession>
<dbReference type="Proteomes" id="UP001589646">
    <property type="component" value="Unassembled WGS sequence"/>
</dbReference>
<protein>
    <submittedName>
        <fullName evidence="2">SDR family NAD(P)-dependent oxidoreductase</fullName>
    </submittedName>
</protein>
<name>A0ABV5Q673_9ACTN</name>
<dbReference type="PROSITE" id="PS00061">
    <property type="entry name" value="ADH_SHORT"/>
    <property type="match status" value="1"/>
</dbReference>
<gene>
    <name evidence="2" type="ORF">ACFFRN_27085</name>
</gene>